<dbReference type="FunFam" id="3.30.230.70:FF:000002">
    <property type="entry name" value="Polyribonucleotide nucleotidyltransferase"/>
    <property type="match status" value="1"/>
</dbReference>
<dbReference type="InterPro" id="IPR015847">
    <property type="entry name" value="ExoRNase_PH_dom2"/>
</dbReference>
<gene>
    <name evidence="11" type="ORF">UFOPK3423_00735</name>
</gene>
<dbReference type="PANTHER" id="PTHR11252">
    <property type="entry name" value="POLYRIBONUCLEOTIDE NUCLEOTIDYLTRANSFERASE"/>
    <property type="match status" value="1"/>
</dbReference>
<dbReference type="GO" id="GO:0003729">
    <property type="term" value="F:mRNA binding"/>
    <property type="evidence" value="ECO:0007669"/>
    <property type="project" value="UniProtKB-ARBA"/>
</dbReference>
<dbReference type="CDD" id="cd11364">
    <property type="entry name" value="RNase_PH_PNPase_2"/>
    <property type="match status" value="1"/>
</dbReference>
<keyword evidence="8" id="KW-0694">RNA-binding</keyword>
<dbReference type="SUPFAM" id="SSF55666">
    <property type="entry name" value="Ribonuclease PH domain 2-like"/>
    <property type="match status" value="2"/>
</dbReference>
<dbReference type="SUPFAM" id="SSF50249">
    <property type="entry name" value="Nucleic acid-binding proteins"/>
    <property type="match status" value="1"/>
</dbReference>
<protein>
    <recommendedName>
        <fullName evidence="2">polyribonucleotide nucleotidyltransferase</fullName>
        <ecNumber evidence="2">2.7.7.8</ecNumber>
    </recommendedName>
</protein>
<evidence type="ECO:0000256" key="5">
    <source>
        <dbReference type="ARBA" id="ARBA00022695"/>
    </source>
</evidence>
<accession>A0A6J7DKA8</accession>
<dbReference type="GO" id="GO:0004654">
    <property type="term" value="F:polyribonucleotide nucleotidyltransferase activity"/>
    <property type="evidence" value="ECO:0007669"/>
    <property type="project" value="UniProtKB-EC"/>
</dbReference>
<dbReference type="NCBIfam" id="TIGR03591">
    <property type="entry name" value="polynuc_phos"/>
    <property type="match status" value="1"/>
</dbReference>
<dbReference type="SMART" id="SM00322">
    <property type="entry name" value="KH"/>
    <property type="match status" value="1"/>
</dbReference>
<dbReference type="Gene3D" id="3.30.230.70">
    <property type="entry name" value="GHMP Kinase, N-terminal domain"/>
    <property type="match status" value="2"/>
</dbReference>
<dbReference type="EC" id="2.7.7.8" evidence="2"/>
<dbReference type="SUPFAM" id="SSF46915">
    <property type="entry name" value="Polynucleotide phosphorylase/guanosine pentaphosphate synthase (PNPase/GPSI), domain 3"/>
    <property type="match status" value="1"/>
</dbReference>
<proteinExistence type="inferred from homology"/>
<dbReference type="Pfam" id="PF03725">
    <property type="entry name" value="RNase_PH_C"/>
    <property type="match status" value="1"/>
</dbReference>
<dbReference type="InterPro" id="IPR012340">
    <property type="entry name" value="NA-bd_OB-fold"/>
</dbReference>
<dbReference type="InterPro" id="IPR001247">
    <property type="entry name" value="ExoRNase_PH_dom1"/>
</dbReference>
<dbReference type="InterPro" id="IPR036345">
    <property type="entry name" value="ExoRNase_PH_dom2_sf"/>
</dbReference>
<dbReference type="GO" id="GO:0005829">
    <property type="term" value="C:cytosol"/>
    <property type="evidence" value="ECO:0007669"/>
    <property type="project" value="TreeGrafter"/>
</dbReference>
<keyword evidence="5" id="KW-0548">Nucleotidyltransferase</keyword>
<feature type="domain" description="S1 motif" evidence="10">
    <location>
        <begin position="538"/>
        <end position="608"/>
    </location>
</feature>
<dbReference type="InterPro" id="IPR020568">
    <property type="entry name" value="Ribosomal_Su5_D2-typ_SF"/>
</dbReference>
<dbReference type="PROSITE" id="PS50084">
    <property type="entry name" value="KH_TYPE_1"/>
    <property type="match status" value="1"/>
</dbReference>
<organism evidence="11">
    <name type="scientific">freshwater metagenome</name>
    <dbReference type="NCBI Taxonomy" id="449393"/>
    <lineage>
        <taxon>unclassified sequences</taxon>
        <taxon>metagenomes</taxon>
        <taxon>ecological metagenomes</taxon>
    </lineage>
</organism>
<dbReference type="GO" id="GO:0006402">
    <property type="term" value="P:mRNA catabolic process"/>
    <property type="evidence" value="ECO:0007669"/>
    <property type="project" value="InterPro"/>
</dbReference>
<dbReference type="InterPro" id="IPR027408">
    <property type="entry name" value="PNPase/RNase_PH_dom_sf"/>
</dbReference>
<evidence type="ECO:0000259" key="10">
    <source>
        <dbReference type="PROSITE" id="PS50126"/>
    </source>
</evidence>
<keyword evidence="4" id="KW-0808">Transferase</keyword>
<dbReference type="GO" id="GO:0006396">
    <property type="term" value="P:RNA processing"/>
    <property type="evidence" value="ECO:0007669"/>
    <property type="project" value="InterPro"/>
</dbReference>
<feature type="compositionally biased region" description="Basic and acidic residues" evidence="9">
    <location>
        <begin position="636"/>
        <end position="650"/>
    </location>
</feature>
<dbReference type="AlphaFoldDB" id="A0A6J7DKA8"/>
<dbReference type="InterPro" id="IPR036456">
    <property type="entry name" value="PNPase_PH_RNA-bd_sf"/>
</dbReference>
<dbReference type="GO" id="GO:0000175">
    <property type="term" value="F:3'-5'-RNA exonuclease activity"/>
    <property type="evidence" value="ECO:0007669"/>
    <property type="project" value="TreeGrafter"/>
</dbReference>
<feature type="region of interest" description="Disordered" evidence="9">
    <location>
        <begin position="624"/>
        <end position="669"/>
    </location>
</feature>
<dbReference type="Pfam" id="PF03726">
    <property type="entry name" value="PNPase"/>
    <property type="match status" value="1"/>
</dbReference>
<dbReference type="SMART" id="SM00316">
    <property type="entry name" value="S1"/>
    <property type="match status" value="1"/>
</dbReference>
<dbReference type="FunFam" id="2.40.50.140:FF:000051">
    <property type="entry name" value="RNA-binding transcriptional accessory protein"/>
    <property type="match status" value="1"/>
</dbReference>
<evidence type="ECO:0000256" key="8">
    <source>
        <dbReference type="ARBA" id="ARBA00022884"/>
    </source>
</evidence>
<evidence type="ECO:0000256" key="2">
    <source>
        <dbReference type="ARBA" id="ARBA00012416"/>
    </source>
</evidence>
<dbReference type="NCBIfam" id="NF008805">
    <property type="entry name" value="PRK11824.1"/>
    <property type="match status" value="1"/>
</dbReference>
<evidence type="ECO:0000256" key="6">
    <source>
        <dbReference type="ARBA" id="ARBA00022723"/>
    </source>
</evidence>
<dbReference type="Pfam" id="PF00013">
    <property type="entry name" value="KH_1"/>
    <property type="match status" value="1"/>
</dbReference>
<dbReference type="PIRSF" id="PIRSF005499">
    <property type="entry name" value="PNPase"/>
    <property type="match status" value="1"/>
</dbReference>
<dbReference type="InterPro" id="IPR004087">
    <property type="entry name" value="KH_dom"/>
</dbReference>
<dbReference type="Pfam" id="PF00575">
    <property type="entry name" value="S1"/>
    <property type="match status" value="1"/>
</dbReference>
<dbReference type="InterPro" id="IPR003029">
    <property type="entry name" value="S1_domain"/>
</dbReference>
<evidence type="ECO:0000313" key="11">
    <source>
        <dbReference type="EMBL" id="CAB4870931.1"/>
    </source>
</evidence>
<dbReference type="PROSITE" id="PS50126">
    <property type="entry name" value="S1"/>
    <property type="match status" value="1"/>
</dbReference>
<dbReference type="CDD" id="cd02393">
    <property type="entry name" value="KH-I_PNPase"/>
    <property type="match status" value="1"/>
</dbReference>
<sequence length="669" mass="71425">MIDRPIRPLFPKGWHYETQLVAMPLSVDHVNPYDILAMNGASAALMISQVPLPKPVGAVRIGKIDGNFVINPPEESLLAGAENESSLDLVVAGTEDAILMVEAGASEVSEAEILDALDIAHGEIKRLCALQLELAAKVSKEKIQVEAPKLDEALLAQITASHGAALDAATQVEDKLERQDATKAVETAILQQYAGDSDAEGHAERAAAAQAIFQKLEKATIRNRIAVQKRRPDGRSAQEIRPISIEVGVTPRTHGSALFTRGQTQALSVASLGTLKEEMRLDTLGLEKNRYYWHHYNFPPFSVGEAGFMRGPKRRDIGHGALAERALVPVVPSIEEFPYTIRVVSDILESNGSSSMASVCGSSLSLMQAGVPIKAPVAGIAMGLIKEGDDYIVLTDIAGVEDHLGDMDFKVAGTEKGITAIQMDIKIGGLTFDILTDALAQAREARLNILGQMAAIIDSPSSELSPFAPRIIQLQIDPSQIGMLIGKGGETIRGLSDEFESQIDVNDEGQVLVYSSNGELGEALAERIRTMMKEVEVGDVFTGKVVKTTTFGAFVELSKGTDGLLHISNVAPGQRVENVEDVLSRGDEIEVKVVEVDRERGRIGLRLIDDPSIAGKSNDELAAVAAAGGGGGGGGDRGDRGPRRERDGDGSRGSGRPRHRRSDGDSNRG</sequence>
<dbReference type="FunFam" id="3.30.1370.10:FF:000001">
    <property type="entry name" value="Polyribonucleotide nucleotidyltransferase"/>
    <property type="match status" value="1"/>
</dbReference>
<dbReference type="SUPFAM" id="SSF54791">
    <property type="entry name" value="Eukaryotic type KH-domain (KH-domain type I)"/>
    <property type="match status" value="1"/>
</dbReference>
<comment type="similarity">
    <text evidence="1">Belongs to the polyribonucleotide nucleotidyltransferase family.</text>
</comment>
<dbReference type="InterPro" id="IPR012162">
    <property type="entry name" value="PNPase"/>
</dbReference>
<dbReference type="InterPro" id="IPR015848">
    <property type="entry name" value="PNPase_PH_RNA-bd_bac/org-type"/>
</dbReference>
<evidence type="ECO:0000256" key="9">
    <source>
        <dbReference type="SAM" id="MobiDB-lite"/>
    </source>
</evidence>
<dbReference type="Gene3D" id="3.30.1370.10">
    <property type="entry name" value="K Homology domain, type 1"/>
    <property type="match status" value="1"/>
</dbReference>
<dbReference type="Gene3D" id="2.40.50.140">
    <property type="entry name" value="Nucleic acid-binding proteins"/>
    <property type="match status" value="1"/>
</dbReference>
<evidence type="ECO:0000256" key="4">
    <source>
        <dbReference type="ARBA" id="ARBA00022679"/>
    </source>
</evidence>
<dbReference type="EMBL" id="CAFBLQ010000063">
    <property type="protein sequence ID" value="CAB4870931.1"/>
    <property type="molecule type" value="Genomic_DNA"/>
</dbReference>
<name>A0A6J7DKA8_9ZZZZ</name>
<dbReference type="SUPFAM" id="SSF54211">
    <property type="entry name" value="Ribosomal protein S5 domain 2-like"/>
    <property type="match status" value="2"/>
</dbReference>
<dbReference type="Pfam" id="PF01138">
    <property type="entry name" value="RNase_PH"/>
    <property type="match status" value="1"/>
</dbReference>
<keyword evidence="7" id="KW-0460">Magnesium</keyword>
<dbReference type="PANTHER" id="PTHR11252:SF0">
    <property type="entry name" value="POLYRIBONUCLEOTIDE NUCLEOTIDYLTRANSFERASE 1, MITOCHONDRIAL"/>
    <property type="match status" value="1"/>
</dbReference>
<dbReference type="GO" id="GO:0046872">
    <property type="term" value="F:metal ion binding"/>
    <property type="evidence" value="ECO:0007669"/>
    <property type="project" value="UniProtKB-KW"/>
</dbReference>
<keyword evidence="3" id="KW-0963">Cytoplasm</keyword>
<evidence type="ECO:0000256" key="3">
    <source>
        <dbReference type="ARBA" id="ARBA00022490"/>
    </source>
</evidence>
<evidence type="ECO:0000256" key="1">
    <source>
        <dbReference type="ARBA" id="ARBA00007404"/>
    </source>
</evidence>
<dbReference type="InterPro" id="IPR036612">
    <property type="entry name" value="KH_dom_type_1_sf"/>
</dbReference>
<reference evidence="11" key="1">
    <citation type="submission" date="2020-05" db="EMBL/GenBank/DDBJ databases">
        <authorList>
            <person name="Chiriac C."/>
            <person name="Salcher M."/>
            <person name="Ghai R."/>
            <person name="Kavagutti S V."/>
        </authorList>
    </citation>
    <scope>NUCLEOTIDE SEQUENCE</scope>
</reference>
<evidence type="ECO:0000256" key="7">
    <source>
        <dbReference type="ARBA" id="ARBA00022842"/>
    </source>
</evidence>
<keyword evidence="6" id="KW-0479">Metal-binding</keyword>
<dbReference type="InterPro" id="IPR004088">
    <property type="entry name" value="KH_dom_type_1"/>
</dbReference>